<reference evidence="2" key="1">
    <citation type="submission" date="2018-10" db="EMBL/GenBank/DDBJ databases">
        <title>Effector identification in a new, highly contiguous assembly of the strawberry crown rot pathogen Phytophthora cactorum.</title>
        <authorList>
            <person name="Armitage A.D."/>
            <person name="Nellist C.F."/>
            <person name="Bates H."/>
            <person name="Vickerstaff R.J."/>
            <person name="Harrison R.J."/>
        </authorList>
    </citation>
    <scope>NUCLEOTIDE SEQUENCE</scope>
    <source>
        <strain evidence="1">4032</strain>
        <strain evidence="2">4040</strain>
        <strain evidence="3">P415</strain>
        <strain evidence="4">P421</strain>
    </source>
</reference>
<evidence type="ECO:0000313" key="2">
    <source>
        <dbReference type="EMBL" id="KAG2950358.1"/>
    </source>
</evidence>
<proteinExistence type="predicted"/>
<dbReference type="Proteomes" id="UP000736787">
    <property type="component" value="Unassembled WGS sequence"/>
</dbReference>
<sequence length="71" mass="8263">MKTGFWPIDVSQFETASTDYRREKERRSFQLPGSLQPHNELSSIPVACFAHRRVKCCLIQGADQQNTFKYI</sequence>
<dbReference type="AlphaFoldDB" id="A0A8T1ED05"/>
<organism evidence="2 5">
    <name type="scientific">Phytophthora cactorum</name>
    <dbReference type="NCBI Taxonomy" id="29920"/>
    <lineage>
        <taxon>Eukaryota</taxon>
        <taxon>Sar</taxon>
        <taxon>Stramenopiles</taxon>
        <taxon>Oomycota</taxon>
        <taxon>Peronosporomycetes</taxon>
        <taxon>Peronosporales</taxon>
        <taxon>Peronosporaceae</taxon>
        <taxon>Phytophthora</taxon>
    </lineage>
</organism>
<evidence type="ECO:0000313" key="3">
    <source>
        <dbReference type="EMBL" id="KAG2993705.1"/>
    </source>
</evidence>
<dbReference type="EMBL" id="RCMI01000075">
    <property type="protein sequence ID" value="KAG2937624.1"/>
    <property type="molecule type" value="Genomic_DNA"/>
</dbReference>
<dbReference type="EMBL" id="RCML01000069">
    <property type="protein sequence ID" value="KAG2993705.1"/>
    <property type="molecule type" value="Genomic_DNA"/>
</dbReference>
<dbReference type="Proteomes" id="UP000760860">
    <property type="component" value="Unassembled WGS sequence"/>
</dbReference>
<protein>
    <submittedName>
        <fullName evidence="2">Uncharacterized protein</fullName>
    </submittedName>
</protein>
<accession>A0A8T1ED05</accession>
<comment type="caution">
    <text evidence="2">The sequence shown here is derived from an EMBL/GenBank/DDBJ whole genome shotgun (WGS) entry which is preliminary data.</text>
</comment>
<dbReference type="Proteomes" id="UP000697107">
    <property type="component" value="Unassembled WGS sequence"/>
</dbReference>
<gene>
    <name evidence="1" type="ORF">PC115_g4139</name>
    <name evidence="2" type="ORF">PC117_g4528</name>
    <name evidence="3" type="ORF">PC118_g3903</name>
    <name evidence="4" type="ORF">PC129_g3019</name>
</gene>
<dbReference type="Proteomes" id="UP000774804">
    <property type="component" value="Unassembled WGS sequence"/>
</dbReference>
<dbReference type="EMBL" id="RCMK01000072">
    <property type="protein sequence ID" value="KAG2950358.1"/>
    <property type="molecule type" value="Genomic_DNA"/>
</dbReference>
<evidence type="ECO:0000313" key="4">
    <source>
        <dbReference type="EMBL" id="KAG3226403.1"/>
    </source>
</evidence>
<dbReference type="EMBL" id="RCMV01000058">
    <property type="protein sequence ID" value="KAG3226403.1"/>
    <property type="molecule type" value="Genomic_DNA"/>
</dbReference>
<evidence type="ECO:0000313" key="1">
    <source>
        <dbReference type="EMBL" id="KAG2937624.1"/>
    </source>
</evidence>
<name>A0A8T1ED05_9STRA</name>
<evidence type="ECO:0000313" key="5">
    <source>
        <dbReference type="Proteomes" id="UP000736787"/>
    </source>
</evidence>